<protein>
    <submittedName>
        <fullName evidence="2">Uncharacterized protein</fullName>
    </submittedName>
</protein>
<evidence type="ECO:0000256" key="1">
    <source>
        <dbReference type="SAM" id="MobiDB-lite"/>
    </source>
</evidence>
<reference evidence="3" key="2">
    <citation type="submission" date="2015-01" db="EMBL/GenBank/DDBJ databases">
        <title>Evolutionary Origins and Diversification of the Mycorrhizal Mutualists.</title>
        <authorList>
            <consortium name="DOE Joint Genome Institute"/>
            <consortium name="Mycorrhizal Genomics Consortium"/>
            <person name="Kohler A."/>
            <person name="Kuo A."/>
            <person name="Nagy L.G."/>
            <person name="Floudas D."/>
            <person name="Copeland A."/>
            <person name="Barry K.W."/>
            <person name="Cichocki N."/>
            <person name="Veneault-Fourrey C."/>
            <person name="LaButti K."/>
            <person name="Lindquist E.A."/>
            <person name="Lipzen A."/>
            <person name="Lundell T."/>
            <person name="Morin E."/>
            <person name="Murat C."/>
            <person name="Riley R."/>
            <person name="Ohm R."/>
            <person name="Sun H."/>
            <person name="Tunlid A."/>
            <person name="Henrissat B."/>
            <person name="Grigoriev I.V."/>
            <person name="Hibbett D.S."/>
            <person name="Martin F."/>
        </authorList>
    </citation>
    <scope>NUCLEOTIDE SEQUENCE [LARGE SCALE GENOMIC DNA]</scope>
    <source>
        <strain evidence="3">ATCC 200175</strain>
    </source>
</reference>
<dbReference type="Proteomes" id="UP000053647">
    <property type="component" value="Unassembled WGS sequence"/>
</dbReference>
<proteinExistence type="predicted"/>
<evidence type="ECO:0000313" key="3">
    <source>
        <dbReference type="Proteomes" id="UP000053647"/>
    </source>
</evidence>
<feature type="compositionally biased region" description="Polar residues" evidence="1">
    <location>
        <begin position="15"/>
        <end position="25"/>
    </location>
</feature>
<evidence type="ECO:0000313" key="2">
    <source>
        <dbReference type="EMBL" id="KIJ05654.1"/>
    </source>
</evidence>
<accession>A0A0C9SM69</accession>
<dbReference type="EMBL" id="KN820816">
    <property type="protein sequence ID" value="KIJ05654.1"/>
    <property type="molecule type" value="Genomic_DNA"/>
</dbReference>
<feature type="region of interest" description="Disordered" evidence="1">
    <location>
        <begin position="1"/>
        <end position="64"/>
    </location>
</feature>
<reference evidence="2 3" key="1">
    <citation type="submission" date="2014-06" db="EMBL/GenBank/DDBJ databases">
        <authorList>
            <consortium name="DOE Joint Genome Institute"/>
            <person name="Kuo A."/>
            <person name="Kohler A."/>
            <person name="Nagy L.G."/>
            <person name="Floudas D."/>
            <person name="Copeland A."/>
            <person name="Barry K.W."/>
            <person name="Cichocki N."/>
            <person name="Veneault-Fourrey C."/>
            <person name="LaButti K."/>
            <person name="Lindquist E.A."/>
            <person name="Lipzen A."/>
            <person name="Lundell T."/>
            <person name="Morin E."/>
            <person name="Murat C."/>
            <person name="Sun H."/>
            <person name="Tunlid A."/>
            <person name="Henrissat B."/>
            <person name="Grigoriev I.V."/>
            <person name="Hibbett D.S."/>
            <person name="Martin F."/>
            <person name="Nordberg H.P."/>
            <person name="Cantor M.N."/>
            <person name="Hua S.X."/>
        </authorList>
    </citation>
    <scope>NUCLEOTIDE SEQUENCE [LARGE SCALE GENOMIC DNA]</scope>
    <source>
        <strain evidence="2 3">ATCC 200175</strain>
    </source>
</reference>
<organism evidence="2 3">
    <name type="scientific">Paxillus involutus ATCC 200175</name>
    <dbReference type="NCBI Taxonomy" id="664439"/>
    <lineage>
        <taxon>Eukaryota</taxon>
        <taxon>Fungi</taxon>
        <taxon>Dikarya</taxon>
        <taxon>Basidiomycota</taxon>
        <taxon>Agaricomycotina</taxon>
        <taxon>Agaricomycetes</taxon>
        <taxon>Agaricomycetidae</taxon>
        <taxon>Boletales</taxon>
        <taxon>Paxilineae</taxon>
        <taxon>Paxillaceae</taxon>
        <taxon>Paxillus</taxon>
    </lineage>
</organism>
<sequence length="64" mass="6994">MHSEDRDVDGGPQTPGHTGLSTSKGLDSDEQNNAVGFGKRSKWSGIELEAVHGQPRRPDIRQRP</sequence>
<keyword evidence="3" id="KW-1185">Reference proteome</keyword>
<dbReference type="AlphaFoldDB" id="A0A0C9SM69"/>
<name>A0A0C9SM69_PAXIN</name>
<dbReference type="HOGENOM" id="CLU_2868292_0_0_1"/>
<gene>
    <name evidence="2" type="ORF">PAXINDRAFT_21109</name>
</gene>